<dbReference type="InterPro" id="IPR014015">
    <property type="entry name" value="Helicase_SF3_DNA-vir"/>
</dbReference>
<dbReference type="Pfam" id="PF19263">
    <property type="entry name" value="DUF5906"/>
    <property type="match status" value="1"/>
</dbReference>
<evidence type="ECO:0000313" key="6">
    <source>
        <dbReference type="EMBL" id="ORW29192.1"/>
    </source>
</evidence>
<dbReference type="Gene3D" id="3.40.50.300">
    <property type="entry name" value="P-loop containing nucleotide triphosphate hydrolases"/>
    <property type="match status" value="1"/>
</dbReference>
<dbReference type="EMBL" id="LQPK01000022">
    <property type="protein sequence ID" value="ORW29192.1"/>
    <property type="molecule type" value="Genomic_DNA"/>
</dbReference>
<dbReference type="PANTHER" id="PTHR35372">
    <property type="entry name" value="ATP BINDING PROTEIN-RELATED"/>
    <property type="match status" value="1"/>
</dbReference>
<evidence type="ECO:0000256" key="3">
    <source>
        <dbReference type="ARBA" id="ARBA00022840"/>
    </source>
</evidence>
<evidence type="ECO:0000256" key="4">
    <source>
        <dbReference type="SAM" id="MobiDB-lite"/>
    </source>
</evidence>
<dbReference type="InterPro" id="IPR045455">
    <property type="entry name" value="NrS-1_pol-like_helicase"/>
</dbReference>
<keyword evidence="1" id="KW-0547">Nucleotide-binding</keyword>
<dbReference type="SUPFAM" id="SSF46785">
    <property type="entry name" value="Winged helix' DNA-binding domain"/>
    <property type="match status" value="1"/>
</dbReference>
<organism evidence="6 7">
    <name type="scientific">Mycobacterium paraense</name>
    <dbReference type="NCBI Taxonomy" id="767916"/>
    <lineage>
        <taxon>Bacteria</taxon>
        <taxon>Bacillati</taxon>
        <taxon>Actinomycetota</taxon>
        <taxon>Actinomycetes</taxon>
        <taxon>Mycobacteriales</taxon>
        <taxon>Mycobacteriaceae</taxon>
        <taxon>Mycobacterium</taxon>
        <taxon>Mycobacterium simiae complex</taxon>
    </lineage>
</organism>
<dbReference type="InterPro" id="IPR014818">
    <property type="entry name" value="Phage/plasmid_primase_P4_C"/>
</dbReference>
<evidence type="ECO:0000256" key="1">
    <source>
        <dbReference type="ARBA" id="ARBA00022741"/>
    </source>
</evidence>
<dbReference type="InterPro" id="IPR051620">
    <property type="entry name" value="ORF904-like_C"/>
</dbReference>
<evidence type="ECO:0000256" key="2">
    <source>
        <dbReference type="ARBA" id="ARBA00022801"/>
    </source>
</evidence>
<dbReference type="InterPro" id="IPR027417">
    <property type="entry name" value="P-loop_NTPase"/>
</dbReference>
<dbReference type="PANTHER" id="PTHR35372:SF2">
    <property type="entry name" value="SF3 HELICASE DOMAIN-CONTAINING PROTEIN"/>
    <property type="match status" value="1"/>
</dbReference>
<dbReference type="InterPro" id="IPR006500">
    <property type="entry name" value="Helicase_put_C_phage/plasmid"/>
</dbReference>
<accession>A0ABX3VJT3</accession>
<sequence>MAVAGGPEADNANAPTQYGDPKQYFEKDGLQVRNLADDVMSTITIGYGASDGRLYVYEDGLWIPDDGRIQGEIVARLGNRYRKMHSSNALDMIKFTPGILRITCDPVPDYVNVRNGMVDWRKQKLLQHDPKYGSTVQLPVAYDPEAQCPKFDQFLADVLPPDCIEFMWELIAYTIYSGNPFYIAVMLYGKGRNGKGTLMRVLKALLGARNTSSVTLYELMDNRFRSATLYGKLANLAGDLDGRWLDNTAIFKALTGGDTIQGEIKHGAIFDFSPWALPFYSMNKPFSSADSSEGWWARWVVVPFPNSFIGKENRTLDDVLQTDAELSGILAHALRVLPVLMDRGRLSEPESVRQAKKVFIASSDTLRHFVSENCELDPNAWTERGNLYRAYTRHAAENGAKQMSNREFYNRIEQIGGVSEKRKTDGRGFQGIKLIGQPLGGEPLVP</sequence>
<feature type="domain" description="SF3 helicase" evidence="5">
    <location>
        <begin position="162"/>
        <end position="317"/>
    </location>
</feature>
<keyword evidence="2" id="KW-0378">Hydrolase</keyword>
<dbReference type="Pfam" id="PF08706">
    <property type="entry name" value="D5_N"/>
    <property type="match status" value="1"/>
</dbReference>
<dbReference type="SMART" id="SM00885">
    <property type="entry name" value="D5_N"/>
    <property type="match status" value="1"/>
</dbReference>
<dbReference type="PROSITE" id="PS51206">
    <property type="entry name" value="SF3_HELICASE_1"/>
    <property type="match status" value="1"/>
</dbReference>
<keyword evidence="3" id="KW-0067">ATP-binding</keyword>
<dbReference type="NCBIfam" id="TIGR01613">
    <property type="entry name" value="primase_Cterm"/>
    <property type="match status" value="1"/>
</dbReference>
<evidence type="ECO:0000259" key="5">
    <source>
        <dbReference type="PROSITE" id="PS51206"/>
    </source>
</evidence>
<name>A0ABX3VJT3_9MYCO</name>
<keyword evidence="7" id="KW-1185">Reference proteome</keyword>
<gene>
    <name evidence="6" type="ORF">AWB91_24525</name>
</gene>
<dbReference type="InterPro" id="IPR036390">
    <property type="entry name" value="WH_DNA-bd_sf"/>
</dbReference>
<proteinExistence type="predicted"/>
<reference evidence="6 7" key="1">
    <citation type="journal article" date="2015" name="Emerg. Microbes Infect.">
        <title>Characterization of 17 strains belonging to the Mycobacterium simiae complex and description of Mycobacterium paraense sp. nov.</title>
        <authorList>
            <person name="Fusco da Costa A.R."/>
            <person name="Fedrizzi T."/>
            <person name="Lopes M.L."/>
            <person name="Pecorari M."/>
            <person name="Oliveira da Costa W.L."/>
            <person name="Giacobazzi E."/>
            <person name="da Costa Bahia J.R."/>
            <person name="De Sanctis V."/>
            <person name="Batista Lima K.V."/>
            <person name="Bertorelli R."/>
            <person name="Grottola A."/>
            <person name="Fabio A."/>
            <person name="Mariottini A."/>
            <person name="Ferretti P."/>
            <person name="Di Leva F."/>
            <person name="Fregni Serpini G."/>
            <person name="Tagliazucchi S."/>
            <person name="Rumpianesi F."/>
            <person name="Jousson O."/>
            <person name="Segata N."/>
            <person name="Tortoli E."/>
        </authorList>
    </citation>
    <scope>NUCLEOTIDE SEQUENCE [LARGE SCALE GENOMIC DNA]</scope>
    <source>
        <strain evidence="6 7">FI-07156</strain>
    </source>
</reference>
<evidence type="ECO:0000313" key="7">
    <source>
        <dbReference type="Proteomes" id="UP000193801"/>
    </source>
</evidence>
<feature type="region of interest" description="Disordered" evidence="4">
    <location>
        <begin position="1"/>
        <end position="20"/>
    </location>
</feature>
<dbReference type="SUPFAM" id="SSF52540">
    <property type="entry name" value="P-loop containing nucleoside triphosphate hydrolases"/>
    <property type="match status" value="1"/>
</dbReference>
<dbReference type="Proteomes" id="UP000193801">
    <property type="component" value="Unassembled WGS sequence"/>
</dbReference>
<comment type="caution">
    <text evidence="6">The sequence shown here is derived from an EMBL/GenBank/DDBJ whole genome shotgun (WGS) entry which is preliminary data.</text>
</comment>
<protein>
    <recommendedName>
        <fullName evidence="5">SF3 helicase domain-containing protein</fullName>
    </recommendedName>
</protein>